<dbReference type="WBParaSite" id="SSLN_0001502001-mRNA-1">
    <property type="protein sequence ID" value="SSLN_0001502001-mRNA-1"/>
    <property type="gene ID" value="SSLN_0001502001"/>
</dbReference>
<name>A0A183TDC5_SCHSO</name>
<sequence>MASWRGTSEEEMPGTLQYSVEEAEMEVIQLPGLVMDSEDSGPLQDFRVRDPVLPSQLRQAAKMEVIQLPGLVRVDCPGLHSIKVCRQDDGLVYLQFGVQVKAW</sequence>
<evidence type="ECO:0000313" key="2">
    <source>
        <dbReference type="Proteomes" id="UP000275846"/>
    </source>
</evidence>
<reference evidence="3" key="1">
    <citation type="submission" date="2016-06" db="UniProtKB">
        <authorList>
            <consortium name="WormBaseParasite"/>
        </authorList>
    </citation>
    <scope>IDENTIFICATION</scope>
</reference>
<keyword evidence="2" id="KW-1185">Reference proteome</keyword>
<proteinExistence type="predicted"/>
<accession>A0A183TDC5</accession>
<dbReference type="Proteomes" id="UP000275846">
    <property type="component" value="Unassembled WGS sequence"/>
</dbReference>
<evidence type="ECO:0000313" key="3">
    <source>
        <dbReference type="WBParaSite" id="SSLN_0001502001-mRNA-1"/>
    </source>
</evidence>
<dbReference type="EMBL" id="UYSU01039006">
    <property type="protein sequence ID" value="VDM00860.1"/>
    <property type="molecule type" value="Genomic_DNA"/>
</dbReference>
<organism evidence="3">
    <name type="scientific">Schistocephalus solidus</name>
    <name type="common">Tapeworm</name>
    <dbReference type="NCBI Taxonomy" id="70667"/>
    <lineage>
        <taxon>Eukaryota</taxon>
        <taxon>Metazoa</taxon>
        <taxon>Spiralia</taxon>
        <taxon>Lophotrochozoa</taxon>
        <taxon>Platyhelminthes</taxon>
        <taxon>Cestoda</taxon>
        <taxon>Eucestoda</taxon>
        <taxon>Diphyllobothriidea</taxon>
        <taxon>Diphyllobothriidae</taxon>
        <taxon>Schistocephalus</taxon>
    </lineage>
</organism>
<dbReference type="AlphaFoldDB" id="A0A183TDC5"/>
<gene>
    <name evidence="1" type="ORF">SSLN_LOCUS14474</name>
</gene>
<evidence type="ECO:0000313" key="1">
    <source>
        <dbReference type="EMBL" id="VDM00860.1"/>
    </source>
</evidence>
<reference evidence="1 2" key="2">
    <citation type="submission" date="2018-11" db="EMBL/GenBank/DDBJ databases">
        <authorList>
            <consortium name="Pathogen Informatics"/>
        </authorList>
    </citation>
    <scope>NUCLEOTIDE SEQUENCE [LARGE SCALE GENOMIC DNA]</scope>
    <source>
        <strain evidence="1 2">NST_G2</strain>
    </source>
</reference>
<protein>
    <submittedName>
        <fullName evidence="3">Spindlin interactor and repressor of chromatin-binding protein</fullName>
    </submittedName>
</protein>